<keyword evidence="3" id="KW-0805">Transcription regulation</keyword>
<feature type="compositionally biased region" description="Low complexity" evidence="6">
    <location>
        <begin position="107"/>
        <end position="125"/>
    </location>
</feature>
<organism evidence="7 8">
    <name type="scientific">Exidia glandulosa HHB12029</name>
    <dbReference type="NCBI Taxonomy" id="1314781"/>
    <lineage>
        <taxon>Eukaryota</taxon>
        <taxon>Fungi</taxon>
        <taxon>Dikarya</taxon>
        <taxon>Basidiomycota</taxon>
        <taxon>Agaricomycotina</taxon>
        <taxon>Agaricomycetes</taxon>
        <taxon>Auriculariales</taxon>
        <taxon>Exidiaceae</taxon>
        <taxon>Exidia</taxon>
    </lineage>
</organism>
<dbReference type="PANTHER" id="PTHR13556:SF2">
    <property type="entry name" value="TRANSCRIPTIONAL ADAPTER 3"/>
    <property type="match status" value="1"/>
</dbReference>
<dbReference type="GO" id="GO:0000124">
    <property type="term" value="C:SAGA complex"/>
    <property type="evidence" value="ECO:0007669"/>
    <property type="project" value="TreeGrafter"/>
</dbReference>
<dbReference type="GO" id="GO:0003713">
    <property type="term" value="F:transcription coactivator activity"/>
    <property type="evidence" value="ECO:0007669"/>
    <property type="project" value="TreeGrafter"/>
</dbReference>
<gene>
    <name evidence="7" type="ORF">EXIGLDRAFT_694271</name>
</gene>
<dbReference type="OrthoDB" id="1232at2759"/>
<evidence type="ECO:0000256" key="2">
    <source>
        <dbReference type="ARBA" id="ARBA00005330"/>
    </source>
</evidence>
<evidence type="ECO:0000256" key="5">
    <source>
        <dbReference type="ARBA" id="ARBA00023242"/>
    </source>
</evidence>
<proteinExistence type="inferred from homology"/>
<reference evidence="7 8" key="1">
    <citation type="journal article" date="2016" name="Mol. Biol. Evol.">
        <title>Comparative Genomics of Early-Diverging Mushroom-Forming Fungi Provides Insights into the Origins of Lignocellulose Decay Capabilities.</title>
        <authorList>
            <person name="Nagy L.G."/>
            <person name="Riley R."/>
            <person name="Tritt A."/>
            <person name="Adam C."/>
            <person name="Daum C."/>
            <person name="Floudas D."/>
            <person name="Sun H."/>
            <person name="Yadav J.S."/>
            <person name="Pangilinan J."/>
            <person name="Larsson K.H."/>
            <person name="Matsuura K."/>
            <person name="Barry K."/>
            <person name="Labutti K."/>
            <person name="Kuo R."/>
            <person name="Ohm R.A."/>
            <person name="Bhattacharya S.S."/>
            <person name="Shirouzu T."/>
            <person name="Yoshinaga Y."/>
            <person name="Martin F.M."/>
            <person name="Grigoriev I.V."/>
            <person name="Hibbett D.S."/>
        </authorList>
    </citation>
    <scope>NUCLEOTIDE SEQUENCE [LARGE SCALE GENOMIC DNA]</scope>
    <source>
        <strain evidence="7 8">HHB12029</strain>
    </source>
</reference>
<dbReference type="PANTHER" id="PTHR13556">
    <property type="entry name" value="TRANSCRIPTIONAL ADAPTER 3-RELATED"/>
    <property type="match status" value="1"/>
</dbReference>
<evidence type="ECO:0000256" key="3">
    <source>
        <dbReference type="ARBA" id="ARBA00023015"/>
    </source>
</evidence>
<accession>A0A165GP91</accession>
<dbReference type="GO" id="GO:0006357">
    <property type="term" value="P:regulation of transcription by RNA polymerase II"/>
    <property type="evidence" value="ECO:0007669"/>
    <property type="project" value="TreeGrafter"/>
</dbReference>
<evidence type="ECO:0000313" key="7">
    <source>
        <dbReference type="EMBL" id="KZV90805.1"/>
    </source>
</evidence>
<dbReference type="Pfam" id="PF10198">
    <property type="entry name" value="Ada3"/>
    <property type="match status" value="1"/>
</dbReference>
<dbReference type="AlphaFoldDB" id="A0A165GP91"/>
<dbReference type="Proteomes" id="UP000077266">
    <property type="component" value="Unassembled WGS sequence"/>
</dbReference>
<keyword evidence="5" id="KW-0539">Nucleus</keyword>
<evidence type="ECO:0000256" key="1">
    <source>
        <dbReference type="ARBA" id="ARBA00004123"/>
    </source>
</evidence>
<comment type="subcellular location">
    <subcellularLocation>
        <location evidence="1">Nucleus</location>
    </subcellularLocation>
</comment>
<dbReference type="GO" id="GO:0005634">
    <property type="term" value="C:nucleus"/>
    <property type="evidence" value="ECO:0007669"/>
    <property type="project" value="UniProtKB-SubCell"/>
</dbReference>
<comment type="similarity">
    <text evidence="2">Belongs to the NGG1 family.</text>
</comment>
<evidence type="ECO:0000256" key="6">
    <source>
        <dbReference type="SAM" id="MobiDB-lite"/>
    </source>
</evidence>
<protein>
    <submittedName>
        <fullName evidence="7">Uncharacterized protein</fullName>
    </submittedName>
</protein>
<feature type="region of interest" description="Disordered" evidence="6">
    <location>
        <begin position="89"/>
        <end position="190"/>
    </location>
</feature>
<keyword evidence="8" id="KW-1185">Reference proteome</keyword>
<evidence type="ECO:0000256" key="4">
    <source>
        <dbReference type="ARBA" id="ARBA00023163"/>
    </source>
</evidence>
<dbReference type="InParanoid" id="A0A165GP91"/>
<evidence type="ECO:0000313" key="8">
    <source>
        <dbReference type="Proteomes" id="UP000077266"/>
    </source>
</evidence>
<name>A0A165GP91_EXIGL</name>
<feature type="compositionally biased region" description="Pro residues" evidence="6">
    <location>
        <begin position="158"/>
        <end position="175"/>
    </location>
</feature>
<dbReference type="InterPro" id="IPR019340">
    <property type="entry name" value="Histone_AcTrfase_su3"/>
</dbReference>
<feature type="region of interest" description="Disordered" evidence="6">
    <location>
        <begin position="473"/>
        <end position="505"/>
    </location>
</feature>
<dbReference type="EMBL" id="KV426040">
    <property type="protein sequence ID" value="KZV90805.1"/>
    <property type="molecule type" value="Genomic_DNA"/>
</dbReference>
<keyword evidence="4" id="KW-0804">Transcription</keyword>
<dbReference type="STRING" id="1314781.A0A165GP91"/>
<feature type="compositionally biased region" description="Polar residues" evidence="6">
    <location>
        <begin position="126"/>
        <end position="135"/>
    </location>
</feature>
<sequence>MERKFTPFPHPIHRSTLLSKPATERLPSLDEITAIENELKTVQSRVTERVTYVDTNLAALDRMARKMREKDKLKVKIVPKVRRESTATSEILDLTMDHPTVTSMGTPLASSSSAAIPTASSSRPPKNNSLLDVSLNNKKNNKKRRRESQGVEDDEDLAPPPAQKPRKATPPPPAPTTSSHKIKISTGPSKVNASGFRIAEDFSLPNRSYIPARPKLLAPIPPGPRSVTEVMDDFTKLKQPAKQEPIHTFHASVEPYTRPLREEDLAFLDYNGDEDDPFLIPALGRHYMEIWEEEDALFEGRDPRPGVAPPRPAAPPATNWNPGNLVDADMISEQHGFGPIAERIIGGLLVDPNIKAELDPAASAGLDPWKGEARLPHLSAAELEERMRKELQSVGLLTDEEPDFAHPDDDQLVSELRTCQRLLRDQMRINQARKARLLEIAQDRVAYQEFVDSKESIERNILAAFAKLQKPAKKDASSSVNKKKKHSSSATKVDEGPLPHPAVAGLPLTTDGQLVVPQQLKTYVDVRNDFVRAFGAALDQREREVPGSVYGLPRSSVYAGLDIPKDPDPGKRAR</sequence>